<reference evidence="2" key="1">
    <citation type="submission" date="2021-06" db="EMBL/GenBank/DDBJ databases">
        <authorList>
            <person name="Kallberg Y."/>
            <person name="Tangrot J."/>
            <person name="Rosling A."/>
        </authorList>
    </citation>
    <scope>NUCLEOTIDE SEQUENCE</scope>
    <source>
        <strain evidence="2">87-6 pot B 2015</strain>
    </source>
</reference>
<dbReference type="Proteomes" id="UP000789375">
    <property type="component" value="Unassembled WGS sequence"/>
</dbReference>
<dbReference type="SUPFAM" id="SSF53300">
    <property type="entry name" value="vWA-like"/>
    <property type="match status" value="1"/>
</dbReference>
<organism evidence="2 3">
    <name type="scientific">Funneliformis mosseae</name>
    <name type="common">Endomycorrhizal fungus</name>
    <name type="synonym">Glomus mosseae</name>
    <dbReference type="NCBI Taxonomy" id="27381"/>
    <lineage>
        <taxon>Eukaryota</taxon>
        <taxon>Fungi</taxon>
        <taxon>Fungi incertae sedis</taxon>
        <taxon>Mucoromycota</taxon>
        <taxon>Glomeromycotina</taxon>
        <taxon>Glomeromycetes</taxon>
        <taxon>Glomerales</taxon>
        <taxon>Glomeraceae</taxon>
        <taxon>Funneliformis</taxon>
    </lineage>
</organism>
<dbReference type="AlphaFoldDB" id="A0A9N9B9S6"/>
<accession>A0A9N9B9S6</accession>
<evidence type="ECO:0000259" key="1">
    <source>
        <dbReference type="PROSITE" id="PS50234"/>
    </source>
</evidence>
<keyword evidence="3" id="KW-1185">Reference proteome</keyword>
<feature type="domain" description="VWFA" evidence="1">
    <location>
        <begin position="41"/>
        <end position="222"/>
    </location>
</feature>
<protein>
    <submittedName>
        <fullName evidence="2">1133_t:CDS:1</fullName>
    </submittedName>
</protein>
<dbReference type="Pfam" id="PF00092">
    <property type="entry name" value="VWA"/>
    <property type="match status" value="1"/>
</dbReference>
<dbReference type="SMART" id="SM00327">
    <property type="entry name" value="VWA"/>
    <property type="match status" value="1"/>
</dbReference>
<dbReference type="Gene3D" id="3.40.50.410">
    <property type="entry name" value="von Willebrand factor, type A domain"/>
    <property type="match status" value="1"/>
</dbReference>
<evidence type="ECO:0000313" key="2">
    <source>
        <dbReference type="EMBL" id="CAG8556196.1"/>
    </source>
</evidence>
<comment type="caution">
    <text evidence="2">The sequence shown here is derived from an EMBL/GenBank/DDBJ whole genome shotgun (WGS) entry which is preliminary data.</text>
</comment>
<name>A0A9N9B9S6_FUNMO</name>
<dbReference type="InterPro" id="IPR002035">
    <property type="entry name" value="VWF_A"/>
</dbReference>
<gene>
    <name evidence="2" type="ORF">FMOSSE_LOCUS6724</name>
</gene>
<dbReference type="CDD" id="cd00198">
    <property type="entry name" value="vWFA"/>
    <property type="match status" value="1"/>
</dbReference>
<dbReference type="PROSITE" id="PS50234">
    <property type="entry name" value="VWFA"/>
    <property type="match status" value="1"/>
</dbReference>
<dbReference type="EMBL" id="CAJVPP010001448">
    <property type="protein sequence ID" value="CAG8556196.1"/>
    <property type="molecule type" value="Genomic_DNA"/>
</dbReference>
<dbReference type="InterPro" id="IPR036465">
    <property type="entry name" value="vWFA_dom_sf"/>
</dbReference>
<sequence>MDIQTSEAKYLNLANDKSILSLKVPENVISKWFEGKRREFVLYIVLDISGSMAGSGLNQAKESILNLMESLFEKSMLTEENVTCFFFQSECEVKRFADDRSLLWSNGAIKNYFDGINAYGGTNFDPVFQMIVEQVNDVNSDLAIIFFTDGQGYYTDNCKQDLEVALSHTGFNTEIHTIGFTGSHDAALLSWLTKLGTKQGNFQYVKSSGEIKSTMKTTLELLELGDRTLYMKLGERELLPIEFDNEGHGKLVLTGDDAKVEGHKISIFKEQESNETFDFESTPIQIQPDDPTATLLTIPYIQFEITRLTNEIINCTIQIEEEKRKRFKEILEESNNYDEQLNNILNTAFKTKSASRSEIIQQSMELKGTILQFKDILSDALKGTLTNQKIASFNNLAYKHITKQRLKKKLDDRSIKNLERMEEVEKKIEEIVRTLDFDELESQESEENLSTYTCTVTTDNYIEAMKEGECICLTLDVERSEAAIADPSQITIKKITQSLLSSGAFLDSVTFAMADKYTAESVHGGFQRGNIGASILQGLARENITGVLPLYINDKHWSIAREKIKPIMGYLVTLDIFGYTYSQITTVPFLVLARALADTSTEFKRRQAKWVLETCDVIYKQSKILREDNKKLFENYIKIPANRTIEHVSNNLIFLGHLLCALRCGDVDVKDLQKWLQEGLMKILIEEFIRRRLNKWQALESMMEDISKVLGISQSVYIDEPVKEFEKHYVEFINSIMSSEKCANIIYADAFKKAKALGGSADLNKVTVDVEPMDVEIKKMDEPKVKINSPTVKTLLYDPNTYQIPDHAFSIIAKIKKSVTGFVEVMLRYNKIFESIIASSNANSSFLDNPEFEFEENKTPLTDAFFDQYSSKVILATFLQAYLQRQNSVRREAVEADPPKYYEPFSDDTADILLAAHFNEYVSNVLKKKTNDVIKTYTSKKDGAIGFSFWQMDNIEEAAGLLLIEVKFRGNKLYGQILKSLQKPNMSLAKEKIEMVISGTWQGVTLFADKPKHPEDPEKLAKFIDNAHWFPNRQKVYRILTAHKSYIPDINYWTRILLPYKGYIEHQFDDEYIKERKIAGIEAKKAKKLNKKR</sequence>
<evidence type="ECO:0000313" key="3">
    <source>
        <dbReference type="Proteomes" id="UP000789375"/>
    </source>
</evidence>
<proteinExistence type="predicted"/>